<accession>A0ABW8C2C2</accession>
<comment type="caution">
    <text evidence="4">The sequence shown here is derived from an EMBL/GenBank/DDBJ whole genome shotgun (WGS) entry which is preliminary data.</text>
</comment>
<dbReference type="Gene3D" id="3.30.920.50">
    <property type="entry name" value="Beta-1,3-glucanase, C-terminal domain"/>
    <property type="match status" value="1"/>
</dbReference>
<dbReference type="InterPro" id="IPR037398">
    <property type="entry name" value="Glyco_hydro_64_fam"/>
</dbReference>
<dbReference type="PANTHER" id="PTHR38165">
    <property type="match status" value="1"/>
</dbReference>
<sequence length="510" mass="53932">MTASPRFPIRSLLTALLATLALLGLALSGTMSAQAATDYTQGVTPLSAGSVRIWFKPTAASALVDVHYLPGGGLGQQNFRMADNGGTWQQDVAGLAGGASLEYWFTYEKSGPLYDTPHFTYAVGSGGTTGGTTGGSTGGGGGGGSGSFPITFRNNTRGTYSDSQIYVTVLGQVTPGQWSYMKANGTMTHINHLDASAPGHLTKNGVNYGNMSFTLAQAGTVPSPTQIRGGRIYLSVGSPLYIPVSPDDQGWGGPDLRNPADPNSDVYYDWYEYTYVNGQVSYGGNTTQVDQFGFPMTARLQQTSSGYDNTAGITLPRAQVMAQYATAVGSAFKPLQNTYRIVAPRSSNLFLAGGAQAGYLQQYIDQTWAYYTTHQFTLTRLGETFTGRVSGTALTFTKNGAGPFTLYKPTSPDVVACAGALASGGDIEKQLGAEFCAALNRGVALDATTWYTPSAYYSGAVKNDYAAFFHTVGINKRAYGFPYDDINDQSSVQILNNANPPTALTLGIGW</sequence>
<evidence type="ECO:0000313" key="5">
    <source>
        <dbReference type="Proteomes" id="UP001614394"/>
    </source>
</evidence>
<dbReference type="GO" id="GO:0016787">
    <property type="term" value="F:hydrolase activity"/>
    <property type="evidence" value="ECO:0007669"/>
    <property type="project" value="UniProtKB-KW"/>
</dbReference>
<feature type="signal peptide" evidence="1">
    <location>
        <begin position="1"/>
        <end position="35"/>
    </location>
</feature>
<evidence type="ECO:0000313" key="4">
    <source>
        <dbReference type="EMBL" id="MFI9100579.1"/>
    </source>
</evidence>
<name>A0ABW8C2C2_9ACTN</name>
<dbReference type="Gene3D" id="2.60.110.10">
    <property type="entry name" value="Thaumatin"/>
    <property type="match status" value="1"/>
</dbReference>
<dbReference type="InterPro" id="IPR047569">
    <property type="entry name" value="CBM56"/>
</dbReference>
<organism evidence="4 5">
    <name type="scientific">Streptomyces fildesensis</name>
    <dbReference type="NCBI Taxonomy" id="375757"/>
    <lineage>
        <taxon>Bacteria</taxon>
        <taxon>Bacillati</taxon>
        <taxon>Actinomycetota</taxon>
        <taxon>Actinomycetes</taxon>
        <taxon>Kitasatosporales</taxon>
        <taxon>Streptomycetaceae</taxon>
        <taxon>Streptomyces</taxon>
    </lineage>
</organism>
<feature type="domain" description="CBM56" evidence="2">
    <location>
        <begin position="32"/>
        <end position="123"/>
    </location>
</feature>
<keyword evidence="5" id="KW-1185">Reference proteome</keyword>
<feature type="domain" description="GH64" evidence="3">
    <location>
        <begin position="145"/>
        <end position="510"/>
    </location>
</feature>
<keyword evidence="4" id="KW-0378">Hydrolase</keyword>
<evidence type="ECO:0000259" key="2">
    <source>
        <dbReference type="PROSITE" id="PS52005"/>
    </source>
</evidence>
<keyword evidence="1" id="KW-0732">Signal</keyword>
<dbReference type="PANTHER" id="PTHR38165:SF1">
    <property type="entry name" value="GLUCANASE B"/>
    <property type="match status" value="1"/>
</dbReference>
<evidence type="ECO:0000256" key="1">
    <source>
        <dbReference type="SAM" id="SignalP"/>
    </source>
</evidence>
<dbReference type="CDD" id="cd09214">
    <property type="entry name" value="GH64-like"/>
    <property type="match status" value="1"/>
</dbReference>
<dbReference type="Pfam" id="PF16483">
    <property type="entry name" value="Glyco_hydro_64"/>
    <property type="match status" value="1"/>
</dbReference>
<protein>
    <submittedName>
        <fullName evidence="4">Glycoside hydrolase family 64 protein</fullName>
    </submittedName>
</protein>
<evidence type="ECO:0000259" key="3">
    <source>
        <dbReference type="PROSITE" id="PS52006"/>
    </source>
</evidence>
<gene>
    <name evidence="4" type="ORF">ACIGXA_08625</name>
</gene>
<dbReference type="PROSITE" id="PS52005">
    <property type="entry name" value="CBM56"/>
    <property type="match status" value="1"/>
</dbReference>
<dbReference type="EMBL" id="JBITYG010000002">
    <property type="protein sequence ID" value="MFI9100579.1"/>
    <property type="molecule type" value="Genomic_DNA"/>
</dbReference>
<dbReference type="PROSITE" id="PS52006">
    <property type="entry name" value="GH64"/>
    <property type="match status" value="1"/>
</dbReference>
<dbReference type="Pfam" id="PF22184">
    <property type="entry name" value="CBM_56"/>
    <property type="match status" value="1"/>
</dbReference>
<dbReference type="RefSeq" id="WP_399645932.1">
    <property type="nucleotide sequence ID" value="NZ_JBITYG010000002.1"/>
</dbReference>
<dbReference type="InterPro" id="IPR032477">
    <property type="entry name" value="Glyco_hydro_64"/>
</dbReference>
<reference evidence="4 5" key="1">
    <citation type="submission" date="2024-10" db="EMBL/GenBank/DDBJ databases">
        <title>The Natural Products Discovery Center: Release of the First 8490 Sequenced Strains for Exploring Actinobacteria Biosynthetic Diversity.</title>
        <authorList>
            <person name="Kalkreuter E."/>
            <person name="Kautsar S.A."/>
            <person name="Yang D."/>
            <person name="Bader C.D."/>
            <person name="Teijaro C.N."/>
            <person name="Fluegel L."/>
            <person name="Davis C.M."/>
            <person name="Simpson J.R."/>
            <person name="Lauterbach L."/>
            <person name="Steele A.D."/>
            <person name="Gui C."/>
            <person name="Meng S."/>
            <person name="Li G."/>
            <person name="Viehrig K."/>
            <person name="Ye F."/>
            <person name="Su P."/>
            <person name="Kiefer A.F."/>
            <person name="Nichols A."/>
            <person name="Cepeda A.J."/>
            <person name="Yan W."/>
            <person name="Fan B."/>
            <person name="Jiang Y."/>
            <person name="Adhikari A."/>
            <person name="Zheng C.-J."/>
            <person name="Schuster L."/>
            <person name="Cowan T.M."/>
            <person name="Smanski M.J."/>
            <person name="Chevrette M.G."/>
            <person name="De Carvalho L.P.S."/>
            <person name="Shen B."/>
        </authorList>
    </citation>
    <scope>NUCLEOTIDE SEQUENCE [LARGE SCALE GENOMIC DNA]</scope>
    <source>
        <strain evidence="4 5">NPDC053399</strain>
    </source>
</reference>
<dbReference type="InterPro" id="IPR042517">
    <property type="entry name" value="Glyco_hydro_64_N_2"/>
</dbReference>
<dbReference type="InterPro" id="IPR037176">
    <property type="entry name" value="Osmotin/thaumatin-like_sf"/>
</dbReference>
<proteinExistence type="predicted"/>
<feature type="chain" id="PRO_5047464131" evidence="1">
    <location>
        <begin position="36"/>
        <end position="510"/>
    </location>
</feature>
<dbReference type="Proteomes" id="UP001614394">
    <property type="component" value="Unassembled WGS sequence"/>
</dbReference>